<accession>A0ABU1VCG0</accession>
<sequence>MNSSDFAASDLAQLTRDVLSRSFEAALPANLNESWLRSIARDLACGFGEIDAGGSACDHLAAPLALVLHLLRGQGRTQELISHDELMACLNDYRVEIALEMVNRTTPAQSTPATIETIFRDREVASWSRDDLNPA</sequence>
<protein>
    <submittedName>
        <fullName evidence="1">Uncharacterized protein</fullName>
    </submittedName>
</protein>
<proteinExistence type="predicted"/>
<organism evidence="1 2">
    <name type="scientific">Hydrogenophaga laconesensis</name>
    <dbReference type="NCBI Taxonomy" id="1805971"/>
    <lineage>
        <taxon>Bacteria</taxon>
        <taxon>Pseudomonadati</taxon>
        <taxon>Pseudomonadota</taxon>
        <taxon>Betaproteobacteria</taxon>
        <taxon>Burkholderiales</taxon>
        <taxon>Comamonadaceae</taxon>
        <taxon>Hydrogenophaga</taxon>
    </lineage>
</organism>
<keyword evidence="2" id="KW-1185">Reference proteome</keyword>
<evidence type="ECO:0000313" key="1">
    <source>
        <dbReference type="EMBL" id="MDR7095154.1"/>
    </source>
</evidence>
<dbReference type="EMBL" id="JAVDWE010000007">
    <property type="protein sequence ID" value="MDR7095154.1"/>
    <property type="molecule type" value="Genomic_DNA"/>
</dbReference>
<comment type="caution">
    <text evidence="1">The sequence shown here is derived from an EMBL/GenBank/DDBJ whole genome shotgun (WGS) entry which is preliminary data.</text>
</comment>
<name>A0ABU1VCG0_9BURK</name>
<evidence type="ECO:0000313" key="2">
    <source>
        <dbReference type="Proteomes" id="UP001265550"/>
    </source>
</evidence>
<reference evidence="1 2" key="1">
    <citation type="submission" date="2023-07" db="EMBL/GenBank/DDBJ databases">
        <title>Sorghum-associated microbial communities from plants grown in Nebraska, USA.</title>
        <authorList>
            <person name="Schachtman D."/>
        </authorList>
    </citation>
    <scope>NUCLEOTIDE SEQUENCE [LARGE SCALE GENOMIC DNA]</scope>
    <source>
        <strain evidence="1 2">BE240</strain>
    </source>
</reference>
<gene>
    <name evidence="1" type="ORF">J2X09_002898</name>
</gene>
<dbReference type="RefSeq" id="WP_204733948.1">
    <property type="nucleotide sequence ID" value="NZ_JAVDWE010000007.1"/>
</dbReference>
<dbReference type="Proteomes" id="UP001265550">
    <property type="component" value="Unassembled WGS sequence"/>
</dbReference>